<protein>
    <submittedName>
        <fullName evidence="2">Uncharacterized protein</fullName>
    </submittedName>
</protein>
<feature type="compositionally biased region" description="Low complexity" evidence="1">
    <location>
        <begin position="78"/>
        <end position="88"/>
    </location>
</feature>
<dbReference type="EMBL" id="LT558118">
    <property type="protein sequence ID" value="SAM70552.1"/>
    <property type="molecule type" value="Genomic_DNA"/>
</dbReference>
<organism evidence="2 3">
    <name type="scientific">Ustilago bromivora</name>
    <dbReference type="NCBI Taxonomy" id="307758"/>
    <lineage>
        <taxon>Eukaryota</taxon>
        <taxon>Fungi</taxon>
        <taxon>Dikarya</taxon>
        <taxon>Basidiomycota</taxon>
        <taxon>Ustilaginomycotina</taxon>
        <taxon>Ustilaginomycetes</taxon>
        <taxon>Ustilaginales</taxon>
        <taxon>Ustilaginaceae</taxon>
        <taxon>Ustilago</taxon>
    </lineage>
</organism>
<feature type="region of interest" description="Disordered" evidence="1">
    <location>
        <begin position="77"/>
        <end position="97"/>
    </location>
</feature>
<accession>A0A1K0FXJ7</accession>
<name>A0A1K0FXJ7_9BASI</name>
<gene>
    <name evidence="2" type="ORF">UBRO_20470</name>
</gene>
<dbReference type="Proteomes" id="UP000179920">
    <property type="component" value="Chromosome II"/>
</dbReference>
<dbReference type="OrthoDB" id="2556486at2759"/>
<evidence type="ECO:0000256" key="1">
    <source>
        <dbReference type="SAM" id="MobiDB-lite"/>
    </source>
</evidence>
<reference evidence="3" key="1">
    <citation type="submission" date="2016-04" db="EMBL/GenBank/DDBJ databases">
        <authorList>
            <person name="Guldener U."/>
            <person name="Guldener U."/>
        </authorList>
    </citation>
    <scope>NUCLEOTIDE SEQUENCE [LARGE SCALE GENOMIC DNA]</scope>
    <source>
        <strain evidence="3">UB2112</strain>
    </source>
</reference>
<evidence type="ECO:0000313" key="3">
    <source>
        <dbReference type="Proteomes" id="UP000179920"/>
    </source>
</evidence>
<sequence length="128" mass="14352">MPTIPQDHSQENSCADEIEEDFDIQDTSWMGVDPFTSGYPIRHEVFAFDVSGEFIPLHFRSWRRGFQDNLAFIHHRSSSSISSNSPSSENVGGPTFNLHPFKRPSVVGRRRFSRSAVVPDIPEAASSA</sequence>
<evidence type="ECO:0000313" key="2">
    <source>
        <dbReference type="EMBL" id="SAM70552.1"/>
    </source>
</evidence>
<dbReference type="AlphaFoldDB" id="A0A1K0FXJ7"/>
<proteinExistence type="predicted"/>